<evidence type="ECO:0000313" key="1">
    <source>
        <dbReference type="EMBL" id="BAD44881.1"/>
    </source>
</evidence>
<dbReference type="EMBL" id="AP002863">
    <property type="protein sequence ID" value="BAD44881.1"/>
    <property type="molecule type" value="Genomic_DNA"/>
</dbReference>
<name>Q657Y7_ORYSJ</name>
<sequence>MQWNGSLLRKQLVMKMYDPWVVSATGRPSLEDCVLSPFMDHLSCVVEHFPYAYIFLKELYCHPSADVFDPSIIGYCLKNRPVFPFGVLEEGGGVPIHGFFGLVHSYQSQRSLSDRENFSKQAPHPYSDFVHYQLQMDQL</sequence>
<dbReference type="AlphaFoldDB" id="Q657Y7"/>
<organism evidence="1">
    <name type="scientific">Oryza sativa subsp. japonica</name>
    <name type="common">Rice</name>
    <dbReference type="NCBI Taxonomy" id="39947"/>
    <lineage>
        <taxon>Eukaryota</taxon>
        <taxon>Viridiplantae</taxon>
        <taxon>Streptophyta</taxon>
        <taxon>Embryophyta</taxon>
        <taxon>Tracheophyta</taxon>
        <taxon>Spermatophyta</taxon>
        <taxon>Magnoliopsida</taxon>
        <taxon>Liliopsida</taxon>
        <taxon>Poales</taxon>
        <taxon>Poaceae</taxon>
        <taxon>BOP clade</taxon>
        <taxon>Oryzoideae</taxon>
        <taxon>Oryzeae</taxon>
        <taxon>Oryzinae</taxon>
        <taxon>Oryza</taxon>
        <taxon>Oryza sativa</taxon>
    </lineage>
</organism>
<dbReference type="Proteomes" id="UP000817658">
    <property type="component" value="Chromosome 1"/>
</dbReference>
<gene>
    <name evidence="1" type="primary">P0005A05.18</name>
</gene>
<reference evidence="1" key="1">
    <citation type="journal article" date="2002" name="Nature">
        <title>The genome sequence and structure of rice chromosome 1.</title>
        <authorList>
            <person name="Sasaki T."/>
            <person name="Matsumoto T."/>
            <person name="Yamamoto K."/>
            <person name="Sakata K."/>
            <person name="Baba T."/>
            <person name="Katayose Y."/>
            <person name="Wu J."/>
            <person name="Niimura Y."/>
            <person name="Cheng Z."/>
            <person name="Nagamura Y."/>
            <person name="Antonio B.A."/>
            <person name="Kanamori H."/>
            <person name="Hosokawa S."/>
            <person name="Masukawa M."/>
            <person name="Arikawa K."/>
            <person name="Chiden Y."/>
            <person name="Hayashi M."/>
            <person name="Okamoto M."/>
            <person name="Ando T."/>
            <person name="Aoki H."/>
            <person name="Arita K."/>
            <person name="Hamada M."/>
            <person name="Harada C."/>
            <person name="Hijishita S."/>
            <person name="Honda M."/>
            <person name="Ichikawa Y."/>
            <person name="Idonuma A."/>
            <person name="Iijima M."/>
            <person name="Ikeda M."/>
            <person name="Ikeno M."/>
            <person name="Itoh S."/>
            <person name="Itoh T."/>
            <person name="Itoh Y."/>
            <person name="Itoh Y."/>
            <person name="Iwabuchi A."/>
            <person name="Kamiya K."/>
            <person name="Karasawa W."/>
            <person name="Katagiri S."/>
            <person name="Kikuta A."/>
            <person name="Kobayashi N."/>
            <person name="Kono I."/>
            <person name="Machita K."/>
            <person name="Maehara T."/>
            <person name="Mizuno H."/>
            <person name="Mizubayashi T."/>
            <person name="Mukai Y."/>
            <person name="Nagasaki H."/>
            <person name="Nakashima M."/>
            <person name="Nakama Y."/>
            <person name="Nakamichi Y."/>
            <person name="Nakamura M."/>
            <person name="Namiki N."/>
            <person name="Negishi M."/>
            <person name="Ohta I."/>
            <person name="Ono N."/>
            <person name="Saji S."/>
            <person name="Sakai K."/>
            <person name="Shibata M."/>
            <person name="Shimokawa T."/>
            <person name="Shomura A."/>
            <person name="Song J."/>
            <person name="Takazaki Y."/>
            <person name="Terasawa K."/>
            <person name="Tsuji K."/>
            <person name="Waki K."/>
            <person name="Yamagata H."/>
            <person name="Yamane H."/>
            <person name="Yoshiki S."/>
            <person name="Yoshihara R."/>
            <person name="Yukawa K."/>
            <person name="Zhong H."/>
            <person name="Iwama H."/>
            <person name="Endo T."/>
            <person name="Ito H."/>
            <person name="Hahn J.H."/>
            <person name="Kim H.I."/>
            <person name="Eun M.Y."/>
            <person name="Yano M."/>
            <person name="Jiang J."/>
            <person name="Gojobori T."/>
        </authorList>
    </citation>
    <scope>NUCLEOTIDE SEQUENCE [LARGE SCALE GENOMIC DNA]</scope>
</reference>
<proteinExistence type="predicted"/>
<protein>
    <submittedName>
        <fullName evidence="1">Uncharacterized protein</fullName>
    </submittedName>
</protein>
<accession>Q657Y7</accession>